<protein>
    <recommendedName>
        <fullName evidence="3">Com family DNA-binding transcriptional regulator</fullName>
    </recommendedName>
</protein>
<evidence type="ECO:0000313" key="2">
    <source>
        <dbReference type="Proteomes" id="UP001162734"/>
    </source>
</evidence>
<name>A0ABM7XEE3_9BACT</name>
<evidence type="ECO:0008006" key="3">
    <source>
        <dbReference type="Google" id="ProtNLM"/>
    </source>
</evidence>
<keyword evidence="2" id="KW-1185">Reference proteome</keyword>
<dbReference type="RefSeq" id="WP_248342671.1">
    <property type="nucleotide sequence ID" value="NZ_AP025592.1"/>
</dbReference>
<sequence length="59" mass="6622">MPTLQPDRAVSPKLRRPCADHGDLRCGCGSLLARVVGETVELKCRRCKQTWRIPIQPAH</sequence>
<dbReference type="Proteomes" id="UP001162734">
    <property type="component" value="Chromosome"/>
</dbReference>
<proteinExistence type="predicted"/>
<gene>
    <name evidence="1" type="ORF">AMPC_33760</name>
</gene>
<evidence type="ECO:0000313" key="1">
    <source>
        <dbReference type="EMBL" id="BDG10263.1"/>
    </source>
</evidence>
<reference evidence="2" key="1">
    <citation type="journal article" date="2022" name="Int. J. Syst. Evol. Microbiol.">
        <title>Anaeromyxobacter oryzae sp. nov., Anaeromyxobacter diazotrophicus sp. nov. and Anaeromyxobacter paludicola sp. nov., isolated from paddy soils.</title>
        <authorList>
            <person name="Itoh H."/>
            <person name="Xu Z."/>
            <person name="Mise K."/>
            <person name="Masuda Y."/>
            <person name="Ushijima N."/>
            <person name="Hayakawa C."/>
            <person name="Shiratori Y."/>
            <person name="Senoo K."/>
        </authorList>
    </citation>
    <scope>NUCLEOTIDE SEQUENCE [LARGE SCALE GENOMIC DNA]</scope>
    <source>
        <strain evidence="2">Red630</strain>
    </source>
</reference>
<dbReference type="EMBL" id="AP025592">
    <property type="protein sequence ID" value="BDG10263.1"/>
    <property type="molecule type" value="Genomic_DNA"/>
</dbReference>
<organism evidence="1 2">
    <name type="scientific">Anaeromyxobacter paludicola</name>
    <dbReference type="NCBI Taxonomy" id="2918171"/>
    <lineage>
        <taxon>Bacteria</taxon>
        <taxon>Pseudomonadati</taxon>
        <taxon>Myxococcota</taxon>
        <taxon>Myxococcia</taxon>
        <taxon>Myxococcales</taxon>
        <taxon>Cystobacterineae</taxon>
        <taxon>Anaeromyxobacteraceae</taxon>
        <taxon>Anaeromyxobacter</taxon>
    </lineage>
</organism>
<accession>A0ABM7XEE3</accession>